<dbReference type="Proteomes" id="UP001155241">
    <property type="component" value="Unassembled WGS sequence"/>
</dbReference>
<dbReference type="PANTHER" id="PTHR33055">
    <property type="entry name" value="TRANSPOSASE FOR INSERTION SEQUENCE ELEMENT IS1111A"/>
    <property type="match status" value="1"/>
</dbReference>
<feature type="coiled-coil region" evidence="1">
    <location>
        <begin position="36"/>
        <end position="63"/>
    </location>
</feature>
<dbReference type="GO" id="GO:0006313">
    <property type="term" value="P:DNA transposition"/>
    <property type="evidence" value="ECO:0007669"/>
    <property type="project" value="InterPro"/>
</dbReference>
<dbReference type="InterPro" id="IPR010994">
    <property type="entry name" value="RuvA_2-like"/>
</dbReference>
<dbReference type="Pfam" id="PF02371">
    <property type="entry name" value="Transposase_20"/>
    <property type="match status" value="1"/>
</dbReference>
<feature type="domain" description="Transposase IS116/IS110/IS902 C-terminal" evidence="2">
    <location>
        <begin position="68"/>
        <end position="152"/>
    </location>
</feature>
<dbReference type="InterPro" id="IPR047650">
    <property type="entry name" value="Transpos_IS110"/>
</dbReference>
<sequence length="199" mass="22421">LRGHGIQVPKAFGLWTKKGLHWLTKQEFDDSDALQRDLWLDELELLTKQIARMEQELDRIASASPGVALLQTIHGIGPRTAEAIAAYIDDPQRFRNAKAVGAYFGLVPGQDQSGTTNRLGHITKEGPATVRKLLTEATWHAIRLSPTIRALFERIHRGDRERRKIALVATSHALVRAMYAMLRDNQPWRETFQQEAAPA</sequence>
<dbReference type="RefSeq" id="WP_252853680.1">
    <property type="nucleotide sequence ID" value="NZ_JAMXLR010000057.1"/>
</dbReference>
<feature type="non-terminal residue" evidence="3">
    <location>
        <position position="1"/>
    </location>
</feature>
<protein>
    <submittedName>
        <fullName evidence="3">Transposase</fullName>
    </submittedName>
</protein>
<dbReference type="GO" id="GO:0004803">
    <property type="term" value="F:transposase activity"/>
    <property type="evidence" value="ECO:0007669"/>
    <property type="project" value="InterPro"/>
</dbReference>
<reference evidence="3" key="1">
    <citation type="submission" date="2022-06" db="EMBL/GenBank/DDBJ databases">
        <title>Aeoliella straminimaris, a novel planctomycete from sediments.</title>
        <authorList>
            <person name="Vitorino I.R."/>
            <person name="Lage O.M."/>
        </authorList>
    </citation>
    <scope>NUCLEOTIDE SEQUENCE</scope>
    <source>
        <strain evidence="3">ICT_H6.2</strain>
    </source>
</reference>
<comment type="caution">
    <text evidence="3">The sequence shown here is derived from an EMBL/GenBank/DDBJ whole genome shotgun (WGS) entry which is preliminary data.</text>
</comment>
<dbReference type="AlphaFoldDB" id="A0A9X2FBP6"/>
<dbReference type="EMBL" id="JAMXLR010000057">
    <property type="protein sequence ID" value="MCO6045564.1"/>
    <property type="molecule type" value="Genomic_DNA"/>
</dbReference>
<dbReference type="GO" id="GO:0003677">
    <property type="term" value="F:DNA binding"/>
    <property type="evidence" value="ECO:0007669"/>
    <property type="project" value="InterPro"/>
</dbReference>
<organism evidence="3 4">
    <name type="scientific">Aeoliella straminimaris</name>
    <dbReference type="NCBI Taxonomy" id="2954799"/>
    <lineage>
        <taxon>Bacteria</taxon>
        <taxon>Pseudomonadati</taxon>
        <taxon>Planctomycetota</taxon>
        <taxon>Planctomycetia</taxon>
        <taxon>Pirellulales</taxon>
        <taxon>Lacipirellulaceae</taxon>
        <taxon>Aeoliella</taxon>
    </lineage>
</organism>
<evidence type="ECO:0000313" key="3">
    <source>
        <dbReference type="EMBL" id="MCO6045564.1"/>
    </source>
</evidence>
<proteinExistence type="predicted"/>
<evidence type="ECO:0000313" key="4">
    <source>
        <dbReference type="Proteomes" id="UP001155241"/>
    </source>
</evidence>
<dbReference type="PANTHER" id="PTHR33055:SF13">
    <property type="entry name" value="TRANSPOSASE"/>
    <property type="match status" value="1"/>
</dbReference>
<feature type="non-terminal residue" evidence="3">
    <location>
        <position position="199"/>
    </location>
</feature>
<dbReference type="InterPro" id="IPR003346">
    <property type="entry name" value="Transposase_20"/>
</dbReference>
<gene>
    <name evidence="3" type="ORF">NG895_16755</name>
</gene>
<evidence type="ECO:0000259" key="2">
    <source>
        <dbReference type="Pfam" id="PF02371"/>
    </source>
</evidence>
<name>A0A9X2FBP6_9BACT</name>
<keyword evidence="4" id="KW-1185">Reference proteome</keyword>
<keyword evidence="1" id="KW-0175">Coiled coil</keyword>
<accession>A0A9X2FBP6</accession>
<evidence type="ECO:0000256" key="1">
    <source>
        <dbReference type="SAM" id="Coils"/>
    </source>
</evidence>
<dbReference type="SUPFAM" id="SSF47781">
    <property type="entry name" value="RuvA domain 2-like"/>
    <property type="match status" value="1"/>
</dbReference>